<dbReference type="SUPFAM" id="SSF52540">
    <property type="entry name" value="P-loop containing nucleoside triphosphate hydrolases"/>
    <property type="match status" value="1"/>
</dbReference>
<dbReference type="EMBL" id="DPIY01000007">
    <property type="protein sequence ID" value="HCT57257.1"/>
    <property type="molecule type" value="Genomic_DNA"/>
</dbReference>
<evidence type="ECO:0000256" key="1">
    <source>
        <dbReference type="SAM" id="MobiDB-lite"/>
    </source>
</evidence>
<accession>A0A3D4VAA5</accession>
<comment type="caution">
    <text evidence="2">The sequence shown here is derived from an EMBL/GenBank/DDBJ whole genome shotgun (WGS) entry which is preliminary data.</text>
</comment>
<evidence type="ECO:0000313" key="3">
    <source>
        <dbReference type="Proteomes" id="UP000264071"/>
    </source>
</evidence>
<evidence type="ECO:0000313" key="2">
    <source>
        <dbReference type="EMBL" id="HCT57257.1"/>
    </source>
</evidence>
<gene>
    <name evidence="2" type="ORF">DGD08_08595</name>
</gene>
<dbReference type="AlphaFoldDB" id="A0A3D4VAA5"/>
<dbReference type="InterPro" id="IPR027417">
    <property type="entry name" value="P-loop_NTPase"/>
</dbReference>
<sequence>MWRAARLIRPTSCQNSQPRRDDVKDRIDCLDVDMDGREFTRCAYCGERTNRLPPAGWDRLSALYCEAHESLKGRDPQFVIPQAIGDAVADLRRPASELIDWSLPEITDLAGYLLPGTVTYACAFPKGGKTTFLSNQMAHWDRTGRRVWAMPTESRPKGLVTRLACFRVGVAPDEAMSRRLRVRADAGDTDAEQQLRALFSEFDRMLAGVEADGCNYAIEPSPRLTRTTFRRSCQAAAEGGYELVVVDHVDHIGGDPGTGESGYAASEAVQHDALEFAETFDIAVLLMSQFNTRIAKDPLAMFKRPQTDWLWMKGVKDQVATTMFGLYRPMAPDLEDSLVQRVRTGDEEPWKIALPNTMGLADMASRFGGSKIGRTTHIQYDHGILRSLPASDAFTIEAAYNGIHTGSPSDRPSRRIR</sequence>
<protein>
    <recommendedName>
        <fullName evidence="4">SF4 helicase domain-containing protein</fullName>
    </recommendedName>
</protein>
<organism evidence="2 3">
    <name type="scientific">Gemmatimonas aurantiaca</name>
    <dbReference type="NCBI Taxonomy" id="173480"/>
    <lineage>
        <taxon>Bacteria</taxon>
        <taxon>Pseudomonadati</taxon>
        <taxon>Gemmatimonadota</taxon>
        <taxon>Gemmatimonadia</taxon>
        <taxon>Gemmatimonadales</taxon>
        <taxon>Gemmatimonadaceae</taxon>
        <taxon>Gemmatimonas</taxon>
    </lineage>
</organism>
<proteinExistence type="predicted"/>
<name>A0A3D4VAA5_9BACT</name>
<dbReference type="Gene3D" id="3.40.50.300">
    <property type="entry name" value="P-loop containing nucleotide triphosphate hydrolases"/>
    <property type="match status" value="1"/>
</dbReference>
<evidence type="ECO:0008006" key="4">
    <source>
        <dbReference type="Google" id="ProtNLM"/>
    </source>
</evidence>
<feature type="region of interest" description="Disordered" evidence="1">
    <location>
        <begin position="1"/>
        <end position="20"/>
    </location>
</feature>
<reference evidence="2 3" key="1">
    <citation type="journal article" date="2018" name="Nat. Biotechnol.">
        <title>A standardized bacterial taxonomy based on genome phylogeny substantially revises the tree of life.</title>
        <authorList>
            <person name="Parks D.H."/>
            <person name="Chuvochina M."/>
            <person name="Waite D.W."/>
            <person name="Rinke C."/>
            <person name="Skarshewski A."/>
            <person name="Chaumeil P.A."/>
            <person name="Hugenholtz P."/>
        </authorList>
    </citation>
    <scope>NUCLEOTIDE SEQUENCE [LARGE SCALE GENOMIC DNA]</scope>
    <source>
        <strain evidence="2">UBA8844</strain>
    </source>
</reference>
<dbReference type="Pfam" id="PF13481">
    <property type="entry name" value="AAA_25"/>
    <property type="match status" value="1"/>
</dbReference>
<dbReference type="Proteomes" id="UP000264071">
    <property type="component" value="Unassembled WGS sequence"/>
</dbReference>